<evidence type="ECO:0000259" key="1">
    <source>
        <dbReference type="Pfam" id="PF13456"/>
    </source>
</evidence>
<dbReference type="CDD" id="cd06222">
    <property type="entry name" value="RNase_H_like"/>
    <property type="match status" value="1"/>
</dbReference>
<dbReference type="InterPro" id="IPR012337">
    <property type="entry name" value="RNaseH-like_sf"/>
</dbReference>
<dbReference type="GO" id="GO:0004523">
    <property type="term" value="F:RNA-DNA hybrid ribonuclease activity"/>
    <property type="evidence" value="ECO:0007669"/>
    <property type="project" value="InterPro"/>
</dbReference>
<proteinExistence type="predicted"/>
<reference evidence="3" key="2">
    <citation type="journal article" date="2008" name="Nucleic Acids Res.">
        <title>The rice annotation project database (RAP-DB): 2008 update.</title>
        <authorList>
            <consortium name="The rice annotation project (RAP)"/>
        </authorList>
    </citation>
    <scope>GENOME REANNOTATION</scope>
    <source>
        <strain evidence="3">cv. Nipponbare</strain>
    </source>
</reference>
<reference evidence="3" key="1">
    <citation type="journal article" date="2005" name="Nature">
        <title>The map-based sequence of the rice genome.</title>
        <authorList>
            <consortium name="International rice genome sequencing project (IRGSP)"/>
            <person name="Matsumoto T."/>
            <person name="Wu J."/>
            <person name="Kanamori H."/>
            <person name="Katayose Y."/>
            <person name="Fujisawa M."/>
            <person name="Namiki N."/>
            <person name="Mizuno H."/>
            <person name="Yamamoto K."/>
            <person name="Antonio B.A."/>
            <person name="Baba T."/>
            <person name="Sakata K."/>
            <person name="Nagamura Y."/>
            <person name="Aoki H."/>
            <person name="Arikawa K."/>
            <person name="Arita K."/>
            <person name="Bito T."/>
            <person name="Chiden Y."/>
            <person name="Fujitsuka N."/>
            <person name="Fukunaka R."/>
            <person name="Hamada M."/>
            <person name="Harada C."/>
            <person name="Hayashi A."/>
            <person name="Hijishita S."/>
            <person name="Honda M."/>
            <person name="Hosokawa S."/>
            <person name="Ichikawa Y."/>
            <person name="Idonuma A."/>
            <person name="Iijima M."/>
            <person name="Ikeda M."/>
            <person name="Ikeno M."/>
            <person name="Ito K."/>
            <person name="Ito S."/>
            <person name="Ito T."/>
            <person name="Ito Y."/>
            <person name="Ito Y."/>
            <person name="Iwabuchi A."/>
            <person name="Kamiya K."/>
            <person name="Karasawa W."/>
            <person name="Kurita K."/>
            <person name="Katagiri S."/>
            <person name="Kikuta A."/>
            <person name="Kobayashi H."/>
            <person name="Kobayashi N."/>
            <person name="Machita K."/>
            <person name="Maehara T."/>
            <person name="Masukawa M."/>
            <person name="Mizubayashi T."/>
            <person name="Mukai Y."/>
            <person name="Nagasaki H."/>
            <person name="Nagata Y."/>
            <person name="Naito S."/>
            <person name="Nakashima M."/>
            <person name="Nakama Y."/>
            <person name="Nakamichi Y."/>
            <person name="Nakamura M."/>
            <person name="Meguro A."/>
            <person name="Negishi M."/>
            <person name="Ohta I."/>
            <person name="Ohta T."/>
            <person name="Okamoto M."/>
            <person name="Ono N."/>
            <person name="Saji S."/>
            <person name="Sakaguchi M."/>
            <person name="Sakai K."/>
            <person name="Shibata M."/>
            <person name="Shimokawa T."/>
            <person name="Song J."/>
            <person name="Takazaki Y."/>
            <person name="Terasawa K."/>
            <person name="Tsugane M."/>
            <person name="Tsuji K."/>
            <person name="Ueda S."/>
            <person name="Waki K."/>
            <person name="Yamagata H."/>
            <person name="Yamamoto M."/>
            <person name="Yamamoto S."/>
            <person name="Yamane H."/>
            <person name="Yoshiki S."/>
            <person name="Yoshihara R."/>
            <person name="Yukawa K."/>
            <person name="Zhong H."/>
            <person name="Yano M."/>
            <person name="Yuan Q."/>
            <person name="Ouyang S."/>
            <person name="Liu J."/>
            <person name="Jones K.M."/>
            <person name="Gansberger K."/>
            <person name="Moffat K."/>
            <person name="Hill J."/>
            <person name="Bera J."/>
            <person name="Fadrosh D."/>
            <person name="Jin S."/>
            <person name="Johri S."/>
            <person name="Kim M."/>
            <person name="Overton L."/>
            <person name="Reardon M."/>
            <person name="Tsitrin T."/>
            <person name="Vuong H."/>
            <person name="Weaver B."/>
            <person name="Ciecko A."/>
            <person name="Tallon L."/>
            <person name="Jackson J."/>
            <person name="Pai G."/>
            <person name="Aken S.V."/>
            <person name="Utterback T."/>
            <person name="Reidmuller S."/>
            <person name="Feldblyum T."/>
            <person name="Hsiao J."/>
            <person name="Zismann V."/>
            <person name="Iobst S."/>
            <person name="de Vazeille A.R."/>
            <person name="Buell C.R."/>
            <person name="Ying K."/>
            <person name="Li Y."/>
            <person name="Lu T."/>
            <person name="Huang Y."/>
            <person name="Zhao Q."/>
            <person name="Feng Q."/>
            <person name="Zhang L."/>
            <person name="Zhu J."/>
            <person name="Weng Q."/>
            <person name="Mu J."/>
            <person name="Lu Y."/>
            <person name="Fan D."/>
            <person name="Liu Y."/>
            <person name="Guan J."/>
            <person name="Zhang Y."/>
            <person name="Yu S."/>
            <person name="Liu X."/>
            <person name="Zhang Y."/>
            <person name="Hong G."/>
            <person name="Han B."/>
            <person name="Choisne N."/>
            <person name="Demange N."/>
            <person name="Orjeda G."/>
            <person name="Samain S."/>
            <person name="Cattolico L."/>
            <person name="Pelletier E."/>
            <person name="Couloux A."/>
            <person name="Segurens B."/>
            <person name="Wincker P."/>
            <person name="D'Hont A."/>
            <person name="Scarpelli C."/>
            <person name="Weissenbach J."/>
            <person name="Salanoubat M."/>
            <person name="Quetier F."/>
            <person name="Yu Y."/>
            <person name="Kim H.R."/>
            <person name="Rambo T."/>
            <person name="Currie J."/>
            <person name="Collura K."/>
            <person name="Luo M."/>
            <person name="Yang T."/>
            <person name="Ammiraju J.S.S."/>
            <person name="Engler F."/>
            <person name="Soderlund C."/>
            <person name="Wing R.A."/>
            <person name="Palmer L.E."/>
            <person name="de la Bastide M."/>
            <person name="Spiegel L."/>
            <person name="Nascimento L."/>
            <person name="Zutavern T."/>
            <person name="O'Shaughnessy A."/>
            <person name="Dike S."/>
            <person name="Dedhia N."/>
            <person name="Preston R."/>
            <person name="Balija V."/>
            <person name="McCombie W.R."/>
            <person name="Chow T."/>
            <person name="Chen H."/>
            <person name="Chung M."/>
            <person name="Chen C."/>
            <person name="Shaw J."/>
            <person name="Wu H."/>
            <person name="Hsiao K."/>
            <person name="Chao Y."/>
            <person name="Chu M."/>
            <person name="Cheng C."/>
            <person name="Hour A."/>
            <person name="Lee P."/>
            <person name="Lin S."/>
            <person name="Lin Y."/>
            <person name="Liou J."/>
            <person name="Liu S."/>
            <person name="Hsing Y."/>
            <person name="Raghuvanshi S."/>
            <person name="Mohanty A."/>
            <person name="Bharti A.K."/>
            <person name="Gaur A."/>
            <person name="Gupta V."/>
            <person name="Kumar D."/>
            <person name="Ravi V."/>
            <person name="Vij S."/>
            <person name="Kapur A."/>
            <person name="Khurana P."/>
            <person name="Khurana P."/>
            <person name="Khurana J.P."/>
            <person name="Tyagi A.K."/>
            <person name="Gaikwad K."/>
            <person name="Singh A."/>
            <person name="Dalal V."/>
            <person name="Srivastava S."/>
            <person name="Dixit A."/>
            <person name="Pal A.K."/>
            <person name="Ghazi I.A."/>
            <person name="Yadav M."/>
            <person name="Pandit A."/>
            <person name="Bhargava A."/>
            <person name="Sureshbabu K."/>
            <person name="Batra K."/>
            <person name="Sharma T.R."/>
            <person name="Mohapatra T."/>
            <person name="Singh N.K."/>
            <person name="Messing J."/>
            <person name="Nelson A.B."/>
            <person name="Fuks G."/>
            <person name="Kavchok S."/>
            <person name="Keizer G."/>
            <person name="Linton E."/>
            <person name="Llaca V."/>
            <person name="Song R."/>
            <person name="Tanyolac B."/>
            <person name="Young S."/>
            <person name="Ho-Il K."/>
            <person name="Hahn J.H."/>
            <person name="Sangsakoo G."/>
            <person name="Vanavichit A."/>
            <person name="de Mattos Luiz.A.T."/>
            <person name="Zimmer P.D."/>
            <person name="Malone G."/>
            <person name="Dellagostin O."/>
            <person name="de Oliveira A.C."/>
            <person name="Bevan M."/>
            <person name="Bancroft I."/>
            <person name="Minx P."/>
            <person name="Cordum H."/>
            <person name="Wilson R."/>
            <person name="Cheng Z."/>
            <person name="Jin W."/>
            <person name="Jiang J."/>
            <person name="Leong S.A."/>
            <person name="Iwama H."/>
            <person name="Gojobori T."/>
            <person name="Itoh T."/>
            <person name="Niimura Y."/>
            <person name="Fujii Y."/>
            <person name="Habara T."/>
            <person name="Sakai H."/>
            <person name="Sato Y."/>
            <person name="Wilson G."/>
            <person name="Kumar K."/>
            <person name="McCouch S."/>
            <person name="Juretic N."/>
            <person name="Hoen D."/>
            <person name="Wright S."/>
            <person name="Bruskiewich R."/>
            <person name="Bureau T."/>
            <person name="Miyao A."/>
            <person name="Hirochika H."/>
            <person name="Nishikawa T."/>
            <person name="Kadowaki K."/>
            <person name="Sugiura M."/>
            <person name="Burr B."/>
            <person name="Sasaki T."/>
        </authorList>
    </citation>
    <scope>NUCLEOTIDE SEQUENCE [LARGE SCALE GENOMIC DNA]</scope>
    <source>
        <strain evidence="3">cv. Nipponbare</strain>
    </source>
</reference>
<evidence type="ECO:0000313" key="3">
    <source>
        <dbReference type="Proteomes" id="UP000000763"/>
    </source>
</evidence>
<accession>Q7G248</accession>
<dbReference type="PANTHER" id="PTHR47723">
    <property type="entry name" value="OS05G0353850 PROTEIN"/>
    <property type="match status" value="1"/>
</dbReference>
<dbReference type="PANTHER" id="PTHR47723:SF24">
    <property type="entry name" value="RNASE H TYPE-1 DOMAIN-CONTAINING PROTEIN"/>
    <property type="match status" value="1"/>
</dbReference>
<dbReference type="EMBL" id="AC078894">
    <property type="protein sequence ID" value="AAO00716.1"/>
    <property type="molecule type" value="Genomic_DNA"/>
</dbReference>
<dbReference type="AlphaFoldDB" id="Q7G248"/>
<dbReference type="Proteomes" id="UP000000763">
    <property type="component" value="Chromosome 10"/>
</dbReference>
<name>Q7G248_ORYSJ</name>
<feature type="domain" description="RNase H type-1" evidence="1">
    <location>
        <begin position="2"/>
        <end position="93"/>
    </location>
</feature>
<dbReference type="InterPro" id="IPR053151">
    <property type="entry name" value="RNase_H-like"/>
</dbReference>
<dbReference type="GO" id="GO:0003676">
    <property type="term" value="F:nucleic acid binding"/>
    <property type="evidence" value="ECO:0007669"/>
    <property type="project" value="InterPro"/>
</dbReference>
<protein>
    <recommendedName>
        <fullName evidence="1">RNase H type-1 domain-containing protein</fullName>
    </recommendedName>
</protein>
<dbReference type="InterPro" id="IPR044730">
    <property type="entry name" value="RNase_H-like_dom_plant"/>
</dbReference>
<sequence>MCKSLANCSSALETELAACVEGLRLALQWTLLLVAIETDCISVVHLLTNKEDCLTLAFLVREARWLRSGERTTSITKIQREQNLISHELANKARRDDYSGFWAGFESNSVSWLIEKDFHEKVKGCLKDVPMEWAVSPGDIWLLTNFAKSHIRQGVAATKCVVSKILATT</sequence>
<organism evidence="2 3">
    <name type="scientific">Oryza sativa subsp. japonica</name>
    <name type="common">Rice</name>
    <dbReference type="NCBI Taxonomy" id="39947"/>
    <lineage>
        <taxon>Eukaryota</taxon>
        <taxon>Viridiplantae</taxon>
        <taxon>Streptophyta</taxon>
        <taxon>Embryophyta</taxon>
        <taxon>Tracheophyta</taxon>
        <taxon>Spermatophyta</taxon>
        <taxon>Magnoliopsida</taxon>
        <taxon>Liliopsida</taxon>
        <taxon>Poales</taxon>
        <taxon>Poaceae</taxon>
        <taxon>BOP clade</taxon>
        <taxon>Oryzoideae</taxon>
        <taxon>Oryzeae</taxon>
        <taxon>Oryzinae</taxon>
        <taxon>Oryza</taxon>
        <taxon>Oryza sativa</taxon>
    </lineage>
</organism>
<dbReference type="Pfam" id="PF13456">
    <property type="entry name" value="RVT_3"/>
    <property type="match status" value="1"/>
</dbReference>
<dbReference type="InterPro" id="IPR036397">
    <property type="entry name" value="RNaseH_sf"/>
</dbReference>
<dbReference type="Gene3D" id="3.30.420.10">
    <property type="entry name" value="Ribonuclease H-like superfamily/Ribonuclease H"/>
    <property type="match status" value="1"/>
</dbReference>
<dbReference type="SUPFAM" id="SSF53098">
    <property type="entry name" value="Ribonuclease H-like"/>
    <property type="match status" value="1"/>
</dbReference>
<gene>
    <name evidence="2" type="ordered locus">LOC_Os10g37950</name>
</gene>
<evidence type="ECO:0000313" key="2">
    <source>
        <dbReference type="EMBL" id="AAO00716.1"/>
    </source>
</evidence>
<dbReference type="InterPro" id="IPR002156">
    <property type="entry name" value="RNaseH_domain"/>
</dbReference>